<comment type="cofactor">
    <cofactor evidence="12 13 14">
        <name>Zn(2+)</name>
        <dbReference type="ChEBI" id="CHEBI:29105"/>
    </cofactor>
    <text evidence="12 13 14">Binds 1 zinc ion per monomer.</text>
</comment>
<dbReference type="PANTHER" id="PTHR30313">
    <property type="entry name" value="DNA PRIMASE"/>
    <property type="match status" value="1"/>
</dbReference>
<dbReference type="Pfam" id="PF08275">
    <property type="entry name" value="DNAG_N"/>
    <property type="match status" value="1"/>
</dbReference>
<dbReference type="NCBIfam" id="TIGR01391">
    <property type="entry name" value="dnaG"/>
    <property type="match status" value="1"/>
</dbReference>
<comment type="subunit">
    <text evidence="12">Monomer. Interacts with DnaB.</text>
</comment>
<dbReference type="Pfam" id="PF10410">
    <property type="entry name" value="DnaB_bind"/>
    <property type="match status" value="1"/>
</dbReference>
<evidence type="ECO:0000256" key="14">
    <source>
        <dbReference type="PIRSR" id="PIRSR002811-1"/>
    </source>
</evidence>
<evidence type="ECO:0000256" key="11">
    <source>
        <dbReference type="ARBA" id="ARBA00023163"/>
    </source>
</evidence>
<dbReference type="InterPro" id="IPR050219">
    <property type="entry name" value="DnaG_primase"/>
</dbReference>
<dbReference type="SMART" id="SM00493">
    <property type="entry name" value="TOPRIM"/>
    <property type="match status" value="1"/>
</dbReference>
<keyword evidence="7 12" id="KW-0863">Zinc-finger</keyword>
<feature type="zinc finger region" description="CHC2-type" evidence="12 14">
    <location>
        <begin position="42"/>
        <end position="66"/>
    </location>
</feature>
<dbReference type="GO" id="GO:0000428">
    <property type="term" value="C:DNA-directed RNA polymerase complex"/>
    <property type="evidence" value="ECO:0007669"/>
    <property type="project" value="UniProtKB-KW"/>
</dbReference>
<dbReference type="Gene3D" id="3.90.980.10">
    <property type="entry name" value="DNA primase, catalytic core, N-terminal domain"/>
    <property type="match status" value="1"/>
</dbReference>
<dbReference type="GO" id="GO:1990077">
    <property type="term" value="C:primosome complex"/>
    <property type="evidence" value="ECO:0007669"/>
    <property type="project" value="UniProtKB-KW"/>
</dbReference>
<evidence type="ECO:0000256" key="6">
    <source>
        <dbReference type="ARBA" id="ARBA00022723"/>
    </source>
</evidence>
<dbReference type="EMBL" id="MTEJ01000109">
    <property type="protein sequence ID" value="OQX10604.1"/>
    <property type="molecule type" value="Genomic_DNA"/>
</dbReference>
<dbReference type="InterPro" id="IPR013173">
    <property type="entry name" value="DNA_primase_DnaG_DnaB-bd_dom"/>
</dbReference>
<evidence type="ECO:0000313" key="17">
    <source>
        <dbReference type="Proteomes" id="UP000192491"/>
    </source>
</evidence>
<keyword evidence="4 12" id="KW-0548">Nucleotidyltransferase</keyword>
<evidence type="ECO:0000256" key="1">
    <source>
        <dbReference type="ARBA" id="ARBA00022478"/>
    </source>
</evidence>
<evidence type="ECO:0000256" key="2">
    <source>
        <dbReference type="ARBA" id="ARBA00022515"/>
    </source>
</evidence>
<keyword evidence="3 12" id="KW-0808">Transferase</keyword>
<evidence type="ECO:0000256" key="12">
    <source>
        <dbReference type="HAMAP-Rule" id="MF_00974"/>
    </source>
</evidence>
<dbReference type="PANTHER" id="PTHR30313:SF2">
    <property type="entry name" value="DNA PRIMASE"/>
    <property type="match status" value="1"/>
</dbReference>
<evidence type="ECO:0000256" key="3">
    <source>
        <dbReference type="ARBA" id="ARBA00022679"/>
    </source>
</evidence>
<dbReference type="GO" id="GO:0008270">
    <property type="term" value="F:zinc ion binding"/>
    <property type="evidence" value="ECO:0007669"/>
    <property type="project" value="UniProtKB-UniRule"/>
</dbReference>
<keyword evidence="8 12" id="KW-0862">Zinc</keyword>
<dbReference type="InterPro" id="IPR036977">
    <property type="entry name" value="DNA_primase_Znf_CHC2"/>
</dbReference>
<comment type="function">
    <text evidence="12 13">RNA polymerase that catalyzes the synthesis of short RNA molecules used as primers for DNA polymerase during DNA replication.</text>
</comment>
<dbReference type="Gene3D" id="3.40.1360.10">
    <property type="match status" value="1"/>
</dbReference>
<dbReference type="HAMAP" id="MF_00974">
    <property type="entry name" value="DNA_primase_DnaG"/>
    <property type="match status" value="1"/>
</dbReference>
<evidence type="ECO:0000259" key="15">
    <source>
        <dbReference type="PROSITE" id="PS50880"/>
    </source>
</evidence>
<comment type="domain">
    <text evidence="12">Contains an N-terminal zinc-binding domain, a central core domain that contains the primase activity, and a C-terminal DnaB-binding domain.</text>
</comment>
<feature type="domain" description="Toprim" evidence="15">
    <location>
        <begin position="255"/>
        <end position="337"/>
    </location>
</feature>
<dbReference type="InterPro" id="IPR019475">
    <property type="entry name" value="DNA_primase_DnaB-bd"/>
</dbReference>
<dbReference type="InterPro" id="IPR034151">
    <property type="entry name" value="TOPRIM_DnaG_bac"/>
</dbReference>
<dbReference type="InterPro" id="IPR016136">
    <property type="entry name" value="DNA_helicase_N/primase_C"/>
</dbReference>
<dbReference type="EC" id="2.7.7.101" evidence="12"/>
<dbReference type="GO" id="GO:0006269">
    <property type="term" value="P:DNA replication, synthesis of primer"/>
    <property type="evidence" value="ECO:0007669"/>
    <property type="project" value="UniProtKB-UniRule"/>
</dbReference>
<dbReference type="InterPro" id="IPR002694">
    <property type="entry name" value="Znf_CHC2"/>
</dbReference>
<dbReference type="CDD" id="cd03364">
    <property type="entry name" value="TOPRIM_DnaG_primases"/>
    <property type="match status" value="1"/>
</dbReference>
<name>A0A1Y1QPW7_9GAMM</name>
<accession>A0A1Y1QPW7</accession>
<dbReference type="AlphaFoldDB" id="A0A1Y1QPW7"/>
<gene>
    <name evidence="12" type="primary">dnaG</name>
    <name evidence="16" type="ORF">BWK73_19855</name>
</gene>
<evidence type="ECO:0000256" key="13">
    <source>
        <dbReference type="PIRNR" id="PIRNR002811"/>
    </source>
</evidence>
<dbReference type="SUPFAM" id="SSF56731">
    <property type="entry name" value="DNA primase core"/>
    <property type="match status" value="1"/>
</dbReference>
<dbReference type="Proteomes" id="UP000192491">
    <property type="component" value="Unassembled WGS sequence"/>
</dbReference>
<dbReference type="Pfam" id="PF08278">
    <property type="entry name" value="DnaG_DnaB_bind"/>
    <property type="match status" value="1"/>
</dbReference>
<keyword evidence="6 12" id="KW-0479">Metal-binding</keyword>
<keyword evidence="5 12" id="KW-0235">DNA replication</keyword>
<dbReference type="SUPFAM" id="SSF57783">
    <property type="entry name" value="Zinc beta-ribbon"/>
    <property type="match status" value="1"/>
</dbReference>
<evidence type="ECO:0000256" key="10">
    <source>
        <dbReference type="ARBA" id="ARBA00023125"/>
    </source>
</evidence>
<organism evidence="16 17">
    <name type="scientific">Thiothrix lacustris</name>
    <dbReference type="NCBI Taxonomy" id="525917"/>
    <lineage>
        <taxon>Bacteria</taxon>
        <taxon>Pseudomonadati</taxon>
        <taxon>Pseudomonadota</taxon>
        <taxon>Gammaproteobacteria</taxon>
        <taxon>Thiotrichales</taxon>
        <taxon>Thiotrichaceae</taxon>
        <taxon>Thiothrix</taxon>
    </lineage>
</organism>
<dbReference type="InterPro" id="IPR030846">
    <property type="entry name" value="DnaG_bac"/>
</dbReference>
<dbReference type="InterPro" id="IPR006171">
    <property type="entry name" value="TOPRIM_dom"/>
</dbReference>
<dbReference type="GO" id="GO:0003899">
    <property type="term" value="F:DNA-directed RNA polymerase activity"/>
    <property type="evidence" value="ECO:0007669"/>
    <property type="project" value="UniProtKB-UniRule"/>
</dbReference>
<dbReference type="Pfam" id="PF01807">
    <property type="entry name" value="Zn_ribbon_DnaG"/>
    <property type="match status" value="1"/>
</dbReference>
<reference evidence="16 17" key="1">
    <citation type="submission" date="2017-01" db="EMBL/GenBank/DDBJ databases">
        <title>Novel large sulfur bacteria in the metagenomes of groundwater-fed chemosynthetic microbial mats in the Lake Huron basin.</title>
        <authorList>
            <person name="Sharrar A.M."/>
            <person name="Flood B.E."/>
            <person name="Bailey J.V."/>
            <person name="Jones D.S."/>
            <person name="Biddanda B."/>
            <person name="Ruberg S.A."/>
            <person name="Marcus D.N."/>
            <person name="Dick G.J."/>
        </authorList>
    </citation>
    <scope>NUCLEOTIDE SEQUENCE [LARGE SCALE GENOMIC DNA]</scope>
    <source>
        <strain evidence="16">A8</strain>
    </source>
</reference>
<dbReference type="PIRSF" id="PIRSF002811">
    <property type="entry name" value="DnaG"/>
    <property type="match status" value="1"/>
</dbReference>
<proteinExistence type="inferred from homology"/>
<keyword evidence="10 12" id="KW-0238">DNA-binding</keyword>
<dbReference type="SMART" id="SM00400">
    <property type="entry name" value="ZnF_CHCC"/>
    <property type="match status" value="1"/>
</dbReference>
<dbReference type="PROSITE" id="PS50880">
    <property type="entry name" value="TOPRIM"/>
    <property type="match status" value="1"/>
</dbReference>
<evidence type="ECO:0000256" key="5">
    <source>
        <dbReference type="ARBA" id="ARBA00022705"/>
    </source>
</evidence>
<dbReference type="InterPro" id="IPR006295">
    <property type="entry name" value="DNA_primase_DnaG"/>
</dbReference>
<dbReference type="Gene3D" id="1.10.860.10">
    <property type="entry name" value="DNAb Helicase, Chain A"/>
    <property type="match status" value="1"/>
</dbReference>
<keyword evidence="1 12" id="KW-0240">DNA-directed RNA polymerase</keyword>
<dbReference type="InterPro" id="IPR037068">
    <property type="entry name" value="DNA_primase_core_N_sf"/>
</dbReference>
<dbReference type="FunFam" id="3.90.980.10:FF:000001">
    <property type="entry name" value="DNA primase"/>
    <property type="match status" value="1"/>
</dbReference>
<dbReference type="SMART" id="SM00766">
    <property type="entry name" value="DnaG_DnaB_bind"/>
    <property type="match status" value="1"/>
</dbReference>
<evidence type="ECO:0000256" key="4">
    <source>
        <dbReference type="ARBA" id="ARBA00022695"/>
    </source>
</evidence>
<dbReference type="GO" id="GO:0003677">
    <property type="term" value="F:DNA binding"/>
    <property type="evidence" value="ECO:0007669"/>
    <property type="project" value="UniProtKB-KW"/>
</dbReference>
<sequence>MSKVGRIPKEFIDQLLARVDIIDVIGGRVPLKKAGREYSACCPFHNEKTPSFTVSPTKQFYHCFGCGVHGSAITFLMEYEHLEYPEAIEALARTIGVPVPREGAEDAPKRPRKDKNLYTLLEDAAAWFQAQLPQNPDALGYLQRRGLSKEVAKRFGLGFAPPNTSLGRELARYGDDKLVASGMAIRHESGRVYDRFRERIMFPIRDRRGRVIGFGGRVIGDGSPKYLNSPETEVFHKGAELYGLFEARNDTRKLERLLVVEGYMDVIALAQYGVTYAVATLGTATTPEHIRQLLRLVPEVVFCFDGDRAGRDAAWRALENALPELRDDKEIRFLFLPQGEDPDTQIRAIGKDAFEASLGTALTLSAYLLAVLKERFNLSTKEGKSRLLNDGLKLLATMPVILLREQILGELSTLTGTPLELVRRHLKKSSTGAVPLDYNRARLGDQDVRRTPIRHAIALLLHYPMLVEIAGNSEQILGYDLPGTALLAAIIENIEESPHIHLAGLLERFRQTEHEAVIQRLTNWRPETDDETVIRREFADCLQQIRRQARQNQLEALLHRGQTHALSEQERSDLAYLLLQDYKSPGA</sequence>
<dbReference type="Pfam" id="PF13155">
    <property type="entry name" value="Toprim_2"/>
    <property type="match status" value="1"/>
</dbReference>
<dbReference type="SUPFAM" id="SSF117023">
    <property type="entry name" value="DNA primase DnaG, C-terminal domain"/>
    <property type="match status" value="1"/>
</dbReference>
<dbReference type="FunFam" id="3.40.1360.10:FF:000002">
    <property type="entry name" value="DNA primase"/>
    <property type="match status" value="1"/>
</dbReference>
<keyword evidence="11 12" id="KW-0804">Transcription</keyword>
<dbReference type="InterPro" id="IPR013264">
    <property type="entry name" value="DNAG_N"/>
</dbReference>
<evidence type="ECO:0000256" key="8">
    <source>
        <dbReference type="ARBA" id="ARBA00022833"/>
    </source>
</evidence>
<comment type="caution">
    <text evidence="16">The sequence shown here is derived from an EMBL/GenBank/DDBJ whole genome shotgun (WGS) entry which is preliminary data.</text>
</comment>
<keyword evidence="2 12" id="KW-0639">Primosome</keyword>
<dbReference type="GO" id="GO:0005737">
    <property type="term" value="C:cytoplasm"/>
    <property type="evidence" value="ECO:0007669"/>
    <property type="project" value="TreeGrafter"/>
</dbReference>
<comment type="similarity">
    <text evidence="12 13">Belongs to the DnaG primase family.</text>
</comment>
<dbReference type="Gene3D" id="3.90.580.10">
    <property type="entry name" value="Zinc finger, CHC2-type domain"/>
    <property type="match status" value="1"/>
</dbReference>
<keyword evidence="9" id="KW-0460">Magnesium</keyword>
<evidence type="ECO:0000313" key="16">
    <source>
        <dbReference type="EMBL" id="OQX10604.1"/>
    </source>
</evidence>
<protein>
    <recommendedName>
        <fullName evidence="12 13">DNA primase</fullName>
        <ecNumber evidence="12">2.7.7.101</ecNumber>
    </recommendedName>
</protein>
<dbReference type="FunFam" id="3.90.580.10:FF:000001">
    <property type="entry name" value="DNA primase"/>
    <property type="match status" value="1"/>
</dbReference>
<dbReference type="Gene3D" id="1.20.50.20">
    <property type="entry name" value="DnaG, RNA polymerase domain, helical bundle"/>
    <property type="match status" value="1"/>
</dbReference>
<evidence type="ECO:0000256" key="9">
    <source>
        <dbReference type="ARBA" id="ARBA00022842"/>
    </source>
</evidence>
<comment type="catalytic activity">
    <reaction evidence="12">
        <text>ssDNA + n NTP = ssDNA/pppN(pN)n-1 hybrid + (n-1) diphosphate.</text>
        <dbReference type="EC" id="2.7.7.101"/>
    </reaction>
</comment>
<evidence type="ECO:0000256" key="7">
    <source>
        <dbReference type="ARBA" id="ARBA00022771"/>
    </source>
</evidence>